<comment type="caution">
    <text evidence="3">The sequence shown here is derived from an EMBL/GenBank/DDBJ whole genome shotgun (WGS) entry which is preliminary data.</text>
</comment>
<sequence length="364" mass="42106">MQPFNKYYPPDWTPEKGSVNKFVGKHPLGDRARKIDQGILVVRFELPFNIWCTSCNNHVGKGVRYNAEKKKIGNYYSTPIWQFRMRCHLCSHWIEIHTDPKNTEFVVIDGAKRKVEEWKEEDTEVIKLQDQETKEKLESDPIYRLEHGVKDKQVEKESLPKLTQLQHLQESQWSDPYARSQQLRRKFREQKKLDKLENDETEKLRDKHSLHIPLLPESSNDRLEAKKVDYSDPNEIEQRKLEKSVSGLFSKTSTKKNTATLSSSTTTTSNAARDLRDRAAMRTRLKTDPFLQQSSSGSSTGLFRKKNDESKLNNVMVRPNKKIRIDKDNDQEGNKNTNNKPSSSNGLVSYASSSSSDDDEDDEG</sequence>
<feature type="compositionally biased region" description="Low complexity" evidence="2">
    <location>
        <begin position="253"/>
        <end position="272"/>
    </location>
</feature>
<dbReference type="Pfam" id="PF04502">
    <property type="entry name" value="Saf4_Yju2"/>
    <property type="match status" value="1"/>
</dbReference>
<comment type="similarity">
    <text evidence="1">Belongs to the CWC16 family.</text>
</comment>
<evidence type="ECO:0000256" key="2">
    <source>
        <dbReference type="SAM" id="MobiDB-lite"/>
    </source>
</evidence>
<reference evidence="3" key="1">
    <citation type="journal article" date="2022" name="IScience">
        <title>Evolution of zygomycete secretomes and the origins of terrestrial fungal ecologies.</title>
        <authorList>
            <person name="Chang Y."/>
            <person name="Wang Y."/>
            <person name="Mondo S."/>
            <person name="Ahrendt S."/>
            <person name="Andreopoulos W."/>
            <person name="Barry K."/>
            <person name="Beard J."/>
            <person name="Benny G.L."/>
            <person name="Blankenship S."/>
            <person name="Bonito G."/>
            <person name="Cuomo C."/>
            <person name="Desiro A."/>
            <person name="Gervers K.A."/>
            <person name="Hundley H."/>
            <person name="Kuo A."/>
            <person name="LaButti K."/>
            <person name="Lang B.F."/>
            <person name="Lipzen A."/>
            <person name="O'Donnell K."/>
            <person name="Pangilinan J."/>
            <person name="Reynolds N."/>
            <person name="Sandor L."/>
            <person name="Smith M.E."/>
            <person name="Tsang A."/>
            <person name="Grigoriev I.V."/>
            <person name="Stajich J.E."/>
            <person name="Spatafora J.W."/>
        </authorList>
    </citation>
    <scope>NUCLEOTIDE SEQUENCE</scope>
    <source>
        <strain evidence="3">RSA 2281</strain>
    </source>
</reference>
<feature type="compositionally biased region" description="Basic and acidic residues" evidence="2">
    <location>
        <begin position="191"/>
        <end position="209"/>
    </location>
</feature>
<accession>A0AAD5JMV1</accession>
<dbReference type="PANTHER" id="PTHR12111">
    <property type="entry name" value="SPLICING FACTOR YJU2"/>
    <property type="match status" value="1"/>
</dbReference>
<feature type="compositionally biased region" description="Low complexity" evidence="2">
    <location>
        <begin position="290"/>
        <end position="302"/>
    </location>
</feature>
<dbReference type="Proteomes" id="UP001209540">
    <property type="component" value="Unassembled WGS sequence"/>
</dbReference>
<evidence type="ECO:0000313" key="3">
    <source>
        <dbReference type="EMBL" id="KAI9246506.1"/>
    </source>
</evidence>
<dbReference type="AlphaFoldDB" id="A0AAD5JMV1"/>
<feature type="compositionally biased region" description="Low complexity" evidence="2">
    <location>
        <begin position="334"/>
        <end position="355"/>
    </location>
</feature>
<proteinExistence type="inferred from homology"/>
<feature type="region of interest" description="Disordered" evidence="2">
    <location>
        <begin position="191"/>
        <end position="211"/>
    </location>
</feature>
<evidence type="ECO:0000313" key="4">
    <source>
        <dbReference type="Proteomes" id="UP001209540"/>
    </source>
</evidence>
<evidence type="ECO:0000256" key="1">
    <source>
        <dbReference type="ARBA" id="ARBA00005595"/>
    </source>
</evidence>
<dbReference type="InterPro" id="IPR007590">
    <property type="entry name" value="Saf4/Yju2"/>
</dbReference>
<reference evidence="3" key="2">
    <citation type="submission" date="2023-02" db="EMBL/GenBank/DDBJ databases">
        <authorList>
            <consortium name="DOE Joint Genome Institute"/>
            <person name="Mondo S.J."/>
            <person name="Chang Y."/>
            <person name="Wang Y."/>
            <person name="Ahrendt S."/>
            <person name="Andreopoulos W."/>
            <person name="Barry K."/>
            <person name="Beard J."/>
            <person name="Benny G.L."/>
            <person name="Blankenship S."/>
            <person name="Bonito G."/>
            <person name="Cuomo C."/>
            <person name="Desiro A."/>
            <person name="Gervers K.A."/>
            <person name="Hundley H."/>
            <person name="Kuo A."/>
            <person name="LaButti K."/>
            <person name="Lang B.F."/>
            <person name="Lipzen A."/>
            <person name="O'Donnell K."/>
            <person name="Pangilinan J."/>
            <person name="Reynolds N."/>
            <person name="Sandor L."/>
            <person name="Smith M.W."/>
            <person name="Tsang A."/>
            <person name="Grigoriev I.V."/>
            <person name="Stajich J.E."/>
            <person name="Spatafora J.W."/>
        </authorList>
    </citation>
    <scope>NUCLEOTIDE SEQUENCE</scope>
    <source>
        <strain evidence="3">RSA 2281</strain>
    </source>
</reference>
<keyword evidence="4" id="KW-1185">Reference proteome</keyword>
<protein>
    <submittedName>
        <fullName evidence="3">CWC16 protein</fullName>
    </submittedName>
</protein>
<name>A0AAD5JMV1_9FUNG</name>
<feature type="compositionally biased region" description="Basic and acidic residues" evidence="2">
    <location>
        <begin position="323"/>
        <end position="333"/>
    </location>
</feature>
<gene>
    <name evidence="3" type="ORF">BDA99DRAFT_527066</name>
</gene>
<dbReference type="GO" id="GO:0005684">
    <property type="term" value="C:U2-type spliceosomal complex"/>
    <property type="evidence" value="ECO:0007669"/>
    <property type="project" value="TreeGrafter"/>
</dbReference>
<feature type="region of interest" description="Disordered" evidence="2">
    <location>
        <begin position="223"/>
        <end position="242"/>
    </location>
</feature>
<dbReference type="GO" id="GO:0071014">
    <property type="term" value="C:post-mRNA release spliceosomal complex"/>
    <property type="evidence" value="ECO:0007669"/>
    <property type="project" value="TreeGrafter"/>
</dbReference>
<dbReference type="EMBL" id="JAIXMP010000046">
    <property type="protein sequence ID" value="KAI9246506.1"/>
    <property type="molecule type" value="Genomic_DNA"/>
</dbReference>
<dbReference type="GO" id="GO:0000398">
    <property type="term" value="P:mRNA splicing, via spliceosome"/>
    <property type="evidence" value="ECO:0007669"/>
    <property type="project" value="InterPro"/>
</dbReference>
<feature type="region of interest" description="Disordered" evidence="2">
    <location>
        <begin position="253"/>
        <end position="364"/>
    </location>
</feature>
<dbReference type="PANTHER" id="PTHR12111:SF2">
    <property type="entry name" value="SPLICING FACTOR YJU2B-RELATED"/>
    <property type="match status" value="1"/>
</dbReference>
<organism evidence="3 4">
    <name type="scientific">Phascolomyces articulosus</name>
    <dbReference type="NCBI Taxonomy" id="60185"/>
    <lineage>
        <taxon>Eukaryota</taxon>
        <taxon>Fungi</taxon>
        <taxon>Fungi incertae sedis</taxon>
        <taxon>Mucoromycota</taxon>
        <taxon>Mucoromycotina</taxon>
        <taxon>Mucoromycetes</taxon>
        <taxon>Mucorales</taxon>
        <taxon>Lichtheimiaceae</taxon>
        <taxon>Phascolomyces</taxon>
    </lineage>
</organism>